<comment type="caution">
    <text evidence="6">The sequence shown here is derived from an EMBL/GenBank/DDBJ whole genome shotgun (WGS) entry which is preliminary data.</text>
</comment>
<dbReference type="InterPro" id="IPR008758">
    <property type="entry name" value="Peptidase_S28"/>
</dbReference>
<dbReference type="InterPro" id="IPR029058">
    <property type="entry name" value="AB_hydrolase_fold"/>
</dbReference>
<evidence type="ECO:0000313" key="7">
    <source>
        <dbReference type="Proteomes" id="UP000027920"/>
    </source>
</evidence>
<dbReference type="OrthoDB" id="1735038at2759"/>
<keyword evidence="2" id="KW-0645">Protease</keyword>
<dbReference type="AlphaFoldDB" id="A0A072P814"/>
<dbReference type="Proteomes" id="UP000027920">
    <property type="component" value="Unassembled WGS sequence"/>
</dbReference>
<gene>
    <name evidence="6" type="ORF">A1O9_12072</name>
</gene>
<dbReference type="STRING" id="1182545.A0A072P814"/>
<keyword evidence="7" id="KW-1185">Reference proteome</keyword>
<proteinExistence type="inferred from homology"/>
<accession>A0A072P814</accession>
<dbReference type="EMBL" id="AMGV01000021">
    <property type="protein sequence ID" value="KEF51735.1"/>
    <property type="molecule type" value="Genomic_DNA"/>
</dbReference>
<dbReference type="GeneID" id="25286967"/>
<protein>
    <recommendedName>
        <fullName evidence="8">Peptidase S9 prolyl oligopeptidase catalytic domain-containing protein</fullName>
    </recommendedName>
</protein>
<dbReference type="Gene3D" id="3.40.50.1820">
    <property type="entry name" value="alpha/beta hydrolase"/>
    <property type="match status" value="1"/>
</dbReference>
<dbReference type="GO" id="GO:0070008">
    <property type="term" value="F:serine-type exopeptidase activity"/>
    <property type="evidence" value="ECO:0007669"/>
    <property type="project" value="InterPro"/>
</dbReference>
<dbReference type="SUPFAM" id="SSF53474">
    <property type="entry name" value="alpha/beta-Hydrolases"/>
    <property type="match status" value="1"/>
</dbReference>
<evidence type="ECO:0000256" key="2">
    <source>
        <dbReference type="ARBA" id="ARBA00022670"/>
    </source>
</evidence>
<keyword evidence="3" id="KW-0732">Signal</keyword>
<organism evidence="6 7">
    <name type="scientific">Exophiala aquamarina CBS 119918</name>
    <dbReference type="NCBI Taxonomy" id="1182545"/>
    <lineage>
        <taxon>Eukaryota</taxon>
        <taxon>Fungi</taxon>
        <taxon>Dikarya</taxon>
        <taxon>Ascomycota</taxon>
        <taxon>Pezizomycotina</taxon>
        <taxon>Eurotiomycetes</taxon>
        <taxon>Chaetothyriomycetidae</taxon>
        <taxon>Chaetothyriales</taxon>
        <taxon>Herpotrichiellaceae</taxon>
        <taxon>Exophiala</taxon>
    </lineage>
</organism>
<dbReference type="PANTHER" id="PTHR11010">
    <property type="entry name" value="PROTEASE S28 PRO-X CARBOXYPEPTIDASE-RELATED"/>
    <property type="match status" value="1"/>
</dbReference>
<evidence type="ECO:0000313" key="6">
    <source>
        <dbReference type="EMBL" id="KEF51735.1"/>
    </source>
</evidence>
<keyword evidence="5" id="KW-0325">Glycoprotein</keyword>
<dbReference type="HOGENOM" id="CLU_1348963_0_0_1"/>
<dbReference type="GO" id="GO:0008239">
    <property type="term" value="F:dipeptidyl-peptidase activity"/>
    <property type="evidence" value="ECO:0007669"/>
    <property type="project" value="TreeGrafter"/>
</dbReference>
<dbReference type="VEuPathDB" id="FungiDB:A1O9_12072"/>
<evidence type="ECO:0008006" key="8">
    <source>
        <dbReference type="Google" id="ProtNLM"/>
    </source>
</evidence>
<dbReference type="RefSeq" id="XP_013254325.1">
    <property type="nucleotide sequence ID" value="XM_013398871.1"/>
</dbReference>
<keyword evidence="4" id="KW-0378">Hydrolase</keyword>
<reference evidence="6 7" key="1">
    <citation type="submission" date="2013-03" db="EMBL/GenBank/DDBJ databases">
        <title>The Genome Sequence of Exophiala aquamarina CBS 119918.</title>
        <authorList>
            <consortium name="The Broad Institute Genomics Platform"/>
            <person name="Cuomo C."/>
            <person name="de Hoog S."/>
            <person name="Gorbushina A."/>
            <person name="Walker B."/>
            <person name="Young S.K."/>
            <person name="Zeng Q."/>
            <person name="Gargeya S."/>
            <person name="Fitzgerald M."/>
            <person name="Haas B."/>
            <person name="Abouelleil A."/>
            <person name="Allen A.W."/>
            <person name="Alvarado L."/>
            <person name="Arachchi H.M."/>
            <person name="Berlin A.M."/>
            <person name="Chapman S.B."/>
            <person name="Gainer-Dewar J."/>
            <person name="Goldberg J."/>
            <person name="Griggs A."/>
            <person name="Gujja S."/>
            <person name="Hansen M."/>
            <person name="Howarth C."/>
            <person name="Imamovic A."/>
            <person name="Ireland A."/>
            <person name="Larimer J."/>
            <person name="McCowan C."/>
            <person name="Murphy C."/>
            <person name="Pearson M."/>
            <person name="Poon T.W."/>
            <person name="Priest M."/>
            <person name="Roberts A."/>
            <person name="Saif S."/>
            <person name="Shea T."/>
            <person name="Sisk P."/>
            <person name="Sykes S."/>
            <person name="Wortman J."/>
            <person name="Nusbaum C."/>
            <person name="Birren B."/>
        </authorList>
    </citation>
    <scope>NUCLEOTIDE SEQUENCE [LARGE SCALE GENOMIC DNA]</scope>
    <source>
        <strain evidence="6 7">CBS 119918</strain>
    </source>
</reference>
<evidence type="ECO:0000256" key="1">
    <source>
        <dbReference type="ARBA" id="ARBA00011079"/>
    </source>
</evidence>
<evidence type="ECO:0000256" key="5">
    <source>
        <dbReference type="ARBA" id="ARBA00023180"/>
    </source>
</evidence>
<evidence type="ECO:0000256" key="3">
    <source>
        <dbReference type="ARBA" id="ARBA00022729"/>
    </source>
</evidence>
<name>A0A072P814_9EURO</name>
<dbReference type="PANTHER" id="PTHR11010:SF38">
    <property type="entry name" value="LYSOSOMAL PRO-X CARBOXYPEPTIDASE"/>
    <property type="match status" value="1"/>
</dbReference>
<comment type="similarity">
    <text evidence="1">Belongs to the peptidase S28 family.</text>
</comment>
<dbReference type="Pfam" id="PF05577">
    <property type="entry name" value="Peptidase_S28"/>
    <property type="match status" value="1"/>
</dbReference>
<dbReference type="GO" id="GO:0006508">
    <property type="term" value="P:proteolysis"/>
    <property type="evidence" value="ECO:0007669"/>
    <property type="project" value="UniProtKB-KW"/>
</dbReference>
<evidence type="ECO:0000256" key="4">
    <source>
        <dbReference type="ARBA" id="ARBA00022801"/>
    </source>
</evidence>
<sequence length="208" mass="22570">MTDNPNLACNNSTWITQWIDHSNHSLGTFQQQVQVVTDFYKPGGPILLFQGEESIAMICVLGGIAAAIEHRYFGNSTPFGPDQSYTQKGFRYLTLDNIMDDTALFIEQMQKNISGASKSPAIVASGSYGGFLVTALRLNRPNSIYGAIAAAPPILGFLTGDGNVAERFNWWNWISNAVSDKSAEAASVAKKAFTTLQQVLQSGKSLEP</sequence>